<feature type="region of interest" description="Disordered" evidence="1">
    <location>
        <begin position="51"/>
        <end position="81"/>
    </location>
</feature>
<name>A0A0A8YLQ4_ARUDO</name>
<reference evidence="2" key="1">
    <citation type="submission" date="2014-09" db="EMBL/GenBank/DDBJ databases">
        <authorList>
            <person name="Magalhaes I.L.F."/>
            <person name="Oliveira U."/>
            <person name="Santos F.R."/>
            <person name="Vidigal T.H.D.A."/>
            <person name="Brescovit A.D."/>
            <person name="Santos A.J."/>
        </authorList>
    </citation>
    <scope>NUCLEOTIDE SEQUENCE</scope>
    <source>
        <tissue evidence="2">Shoot tissue taken approximately 20 cm above the soil surface</tissue>
    </source>
</reference>
<sequence length="81" mass="9031">MADLAVSANLMSIGPKTFSFHSSDRLLPTQKPKAVLKVLVVSLSLRRANHSSDRWATSEELSWEDTMRAEDGDRVSSDDRL</sequence>
<protein>
    <submittedName>
        <fullName evidence="2">Uncharacterized protein</fullName>
    </submittedName>
</protein>
<feature type="compositionally biased region" description="Basic and acidic residues" evidence="1">
    <location>
        <begin position="65"/>
        <end position="81"/>
    </location>
</feature>
<dbReference type="AlphaFoldDB" id="A0A0A8YLQ4"/>
<proteinExistence type="predicted"/>
<evidence type="ECO:0000313" key="2">
    <source>
        <dbReference type="EMBL" id="JAD27541.1"/>
    </source>
</evidence>
<evidence type="ECO:0000256" key="1">
    <source>
        <dbReference type="SAM" id="MobiDB-lite"/>
    </source>
</evidence>
<organism evidence="2">
    <name type="scientific">Arundo donax</name>
    <name type="common">Giant reed</name>
    <name type="synonym">Donax arundinaceus</name>
    <dbReference type="NCBI Taxonomy" id="35708"/>
    <lineage>
        <taxon>Eukaryota</taxon>
        <taxon>Viridiplantae</taxon>
        <taxon>Streptophyta</taxon>
        <taxon>Embryophyta</taxon>
        <taxon>Tracheophyta</taxon>
        <taxon>Spermatophyta</taxon>
        <taxon>Magnoliopsida</taxon>
        <taxon>Liliopsida</taxon>
        <taxon>Poales</taxon>
        <taxon>Poaceae</taxon>
        <taxon>PACMAD clade</taxon>
        <taxon>Arundinoideae</taxon>
        <taxon>Arundineae</taxon>
        <taxon>Arundo</taxon>
    </lineage>
</organism>
<dbReference type="EMBL" id="GBRH01270354">
    <property type="protein sequence ID" value="JAD27541.1"/>
    <property type="molecule type" value="Transcribed_RNA"/>
</dbReference>
<accession>A0A0A8YLQ4</accession>
<reference evidence="2" key="2">
    <citation type="journal article" date="2015" name="Data Brief">
        <title>Shoot transcriptome of the giant reed, Arundo donax.</title>
        <authorList>
            <person name="Barrero R.A."/>
            <person name="Guerrero F.D."/>
            <person name="Moolhuijzen P."/>
            <person name="Goolsby J.A."/>
            <person name="Tidwell J."/>
            <person name="Bellgard S.E."/>
            <person name="Bellgard M.I."/>
        </authorList>
    </citation>
    <scope>NUCLEOTIDE SEQUENCE</scope>
    <source>
        <tissue evidence="2">Shoot tissue taken approximately 20 cm above the soil surface</tissue>
    </source>
</reference>